<proteinExistence type="predicted"/>
<comment type="caution">
    <text evidence="1">The sequence shown here is derived from an EMBL/GenBank/DDBJ whole genome shotgun (WGS) entry which is preliminary data.</text>
</comment>
<evidence type="ECO:0000313" key="1">
    <source>
        <dbReference type="EMBL" id="KKK49424.1"/>
    </source>
</evidence>
<accession>A0A0F8Y5K4</accession>
<name>A0A0F8Y5K4_9ZZZZ</name>
<dbReference type="AlphaFoldDB" id="A0A0F8Y5K4"/>
<protein>
    <submittedName>
        <fullName evidence="1">Uncharacterized protein</fullName>
    </submittedName>
</protein>
<gene>
    <name evidence="1" type="ORF">LCGC14_3135220</name>
</gene>
<feature type="non-terminal residue" evidence="1">
    <location>
        <position position="1"/>
    </location>
</feature>
<organism evidence="1">
    <name type="scientific">marine sediment metagenome</name>
    <dbReference type="NCBI Taxonomy" id="412755"/>
    <lineage>
        <taxon>unclassified sequences</taxon>
        <taxon>metagenomes</taxon>
        <taxon>ecological metagenomes</taxon>
    </lineage>
</organism>
<sequence>DEQVQLLRQGGTNGDDQVLLNAASGLIGSPEIGEDGILDARSLLQGKLSPGRPVRIESSAIDDGFFRIEKVIHFGDIAGNEWYSDIEARAI</sequence>
<dbReference type="EMBL" id="LAZR01068551">
    <property type="protein sequence ID" value="KKK49424.1"/>
    <property type="molecule type" value="Genomic_DNA"/>
</dbReference>
<reference evidence="1" key="1">
    <citation type="journal article" date="2015" name="Nature">
        <title>Complex archaea that bridge the gap between prokaryotes and eukaryotes.</title>
        <authorList>
            <person name="Spang A."/>
            <person name="Saw J.H."/>
            <person name="Jorgensen S.L."/>
            <person name="Zaremba-Niedzwiedzka K."/>
            <person name="Martijn J."/>
            <person name="Lind A.E."/>
            <person name="van Eijk R."/>
            <person name="Schleper C."/>
            <person name="Guy L."/>
            <person name="Ettema T.J."/>
        </authorList>
    </citation>
    <scope>NUCLEOTIDE SEQUENCE</scope>
</reference>